<sequence>MAAGNSRVEQMTGSYLHPHNEIRSTFQQVKENMNSLHKRIEEIEDLQRQQHERIRAALKDKENETEAVKQRIIEMDGQLQRTRNSSINKETLRKLHKRLKQIDEYQKQQHQHLRSALDQERENLTLAKESFKQIENIQQQQHALIRSALEEEEEFLRSSHINDSTFFQTIFQTLRGLINCITNYWNETRYQNNSVIDCQDQHHVIRSALEQEKENLKSLKQRLGNRGEEYRYWCAEL</sequence>
<feature type="coiled-coil region" evidence="1">
    <location>
        <begin position="202"/>
        <end position="229"/>
    </location>
</feature>
<gene>
    <name evidence="2" type="ORF">CRENBAI_024512</name>
</gene>
<dbReference type="Proteomes" id="UP001311232">
    <property type="component" value="Unassembled WGS sequence"/>
</dbReference>
<dbReference type="AlphaFoldDB" id="A0AAV9RT76"/>
<keyword evidence="3" id="KW-1185">Reference proteome</keyword>
<feature type="coiled-coil region" evidence="1">
    <location>
        <begin position="26"/>
        <end position="71"/>
    </location>
</feature>
<organism evidence="2 3">
    <name type="scientific">Crenichthys baileyi</name>
    <name type="common">White River springfish</name>
    <dbReference type="NCBI Taxonomy" id="28760"/>
    <lineage>
        <taxon>Eukaryota</taxon>
        <taxon>Metazoa</taxon>
        <taxon>Chordata</taxon>
        <taxon>Craniata</taxon>
        <taxon>Vertebrata</taxon>
        <taxon>Euteleostomi</taxon>
        <taxon>Actinopterygii</taxon>
        <taxon>Neopterygii</taxon>
        <taxon>Teleostei</taxon>
        <taxon>Neoteleostei</taxon>
        <taxon>Acanthomorphata</taxon>
        <taxon>Ovalentaria</taxon>
        <taxon>Atherinomorphae</taxon>
        <taxon>Cyprinodontiformes</taxon>
        <taxon>Goodeidae</taxon>
        <taxon>Crenichthys</taxon>
    </lineage>
</organism>
<proteinExistence type="predicted"/>
<name>A0AAV9RT76_9TELE</name>
<dbReference type="EMBL" id="JAHHUM010001449">
    <property type="protein sequence ID" value="KAK5612155.1"/>
    <property type="molecule type" value="Genomic_DNA"/>
</dbReference>
<reference evidence="2 3" key="1">
    <citation type="submission" date="2021-06" db="EMBL/GenBank/DDBJ databases">
        <authorList>
            <person name="Palmer J.M."/>
        </authorList>
    </citation>
    <scope>NUCLEOTIDE SEQUENCE [LARGE SCALE GENOMIC DNA]</scope>
    <source>
        <strain evidence="2 3">MEX-2019</strain>
        <tissue evidence="2">Muscle</tissue>
    </source>
</reference>
<evidence type="ECO:0000313" key="3">
    <source>
        <dbReference type="Proteomes" id="UP001311232"/>
    </source>
</evidence>
<accession>A0AAV9RT76</accession>
<protein>
    <submittedName>
        <fullName evidence="2">Uncharacterized protein</fullName>
    </submittedName>
</protein>
<comment type="caution">
    <text evidence="2">The sequence shown here is derived from an EMBL/GenBank/DDBJ whole genome shotgun (WGS) entry which is preliminary data.</text>
</comment>
<evidence type="ECO:0000313" key="2">
    <source>
        <dbReference type="EMBL" id="KAK5612155.1"/>
    </source>
</evidence>
<keyword evidence="1" id="KW-0175">Coiled coil</keyword>
<evidence type="ECO:0000256" key="1">
    <source>
        <dbReference type="SAM" id="Coils"/>
    </source>
</evidence>
<feature type="coiled-coil region" evidence="1">
    <location>
        <begin position="117"/>
        <end position="154"/>
    </location>
</feature>